<feature type="transmembrane region" description="Helical" evidence="8">
    <location>
        <begin position="358"/>
        <end position="379"/>
    </location>
</feature>
<dbReference type="GO" id="GO:1902600">
    <property type="term" value="P:proton transmembrane transport"/>
    <property type="evidence" value="ECO:0007669"/>
    <property type="project" value="InterPro"/>
</dbReference>
<reference evidence="10 11" key="1">
    <citation type="journal article" date="2017" name="Genome Biol. Evol.">
        <title>Comparative Genomic Analysis Identifies a Campylobacter Clade Deficient in Selenium Metabolism.</title>
        <authorList>
            <person name="Miller W.G."/>
            <person name="Yee E."/>
            <person name="Lopes B.S."/>
            <person name="Chapman M.H."/>
            <person name="Huynh S."/>
            <person name="Bono J.L."/>
            <person name="Parker C.T."/>
            <person name="Strachan N.J.C."/>
            <person name="Forbes K.J."/>
        </authorList>
    </citation>
    <scope>NUCLEOTIDE SEQUENCE [LARGE SCALE GENOMIC DNA]</scope>
    <source>
        <strain evidence="10 11">RM8964</strain>
    </source>
</reference>
<feature type="transmembrane region" description="Helical" evidence="8">
    <location>
        <begin position="223"/>
        <end position="256"/>
    </location>
</feature>
<keyword evidence="2" id="KW-0813">Transport</keyword>
<feature type="domain" description="Cation/H+ exchanger transmembrane" evidence="9">
    <location>
        <begin position="18"/>
        <end position="377"/>
    </location>
</feature>
<dbReference type="PANTHER" id="PTHR43562">
    <property type="entry name" value="NAPA-TYPE SODIUM/HYDROGEN ANTIPORTER"/>
    <property type="match status" value="1"/>
</dbReference>
<protein>
    <submittedName>
        <fullName evidence="10">Na+/H+ exchanger family protein</fullName>
    </submittedName>
</protein>
<evidence type="ECO:0000256" key="5">
    <source>
        <dbReference type="ARBA" id="ARBA00022989"/>
    </source>
</evidence>
<keyword evidence="5 8" id="KW-1133">Transmembrane helix</keyword>
<dbReference type="GO" id="GO:0016020">
    <property type="term" value="C:membrane"/>
    <property type="evidence" value="ECO:0007669"/>
    <property type="project" value="UniProtKB-SubCell"/>
</dbReference>
<dbReference type="Proteomes" id="UP000194265">
    <property type="component" value="Chromosome"/>
</dbReference>
<feature type="transmembrane region" description="Helical" evidence="8">
    <location>
        <begin position="303"/>
        <end position="322"/>
    </location>
</feature>
<dbReference type="AlphaFoldDB" id="A0A1X9T3L0"/>
<dbReference type="InterPro" id="IPR038770">
    <property type="entry name" value="Na+/solute_symporter_sf"/>
</dbReference>
<evidence type="ECO:0000256" key="6">
    <source>
        <dbReference type="ARBA" id="ARBA00023065"/>
    </source>
</evidence>
<comment type="subcellular location">
    <subcellularLocation>
        <location evidence="1">Membrane</location>
        <topology evidence="1">Multi-pass membrane protein</topology>
    </subcellularLocation>
</comment>
<dbReference type="Pfam" id="PF00999">
    <property type="entry name" value="Na_H_Exchanger"/>
    <property type="match status" value="1"/>
</dbReference>
<sequence length="388" mass="43352">MQHSAINELSILLVLAFAIFVSPYLAKFTRIPIAPIEIIFGIILGYFGFIGQSATFKLVAEVGFFYLMFLAGTEIDIRALIKTDRQVLRLALLYISILYIVAGVAGVWSNAIFLTFVVVPVMSVGVLSTLFKEYGKNEPWLNTAMIAGGIGEVISIALLTLMSAYIEFGSSAELFSSIYYLILFIVLCVFGFKGLEVLFWWYPNIKIMLMPHDDKAEKDIRLSMALFFSTVAVMIYLNLEIVLGAFIAGSFIATFFNHKKDLPHKLGSFGFGFLVPIFFVYIGTTVDLGYLFMPGVLDNAIKLMIFMVIIRVVASLIFIKRFGLYDSILFGLSLSMPLTLLVAVATVAYNAGNIPKELYFAFIIASIFEVIISMVLIKFTNYLKFRLK</sequence>
<dbReference type="STRING" id="1660074.CVIC8964_1722"/>
<feature type="transmembrane region" description="Helical" evidence="8">
    <location>
        <begin position="111"/>
        <end position="131"/>
    </location>
</feature>
<gene>
    <name evidence="10" type="ORF">CVIC8964_1722</name>
</gene>
<dbReference type="RefSeq" id="WP_086254790.1">
    <property type="nucleotide sequence ID" value="NZ_CP018791.1"/>
</dbReference>
<feature type="transmembrane region" description="Helical" evidence="8">
    <location>
        <begin position="87"/>
        <end position="105"/>
    </location>
</feature>
<keyword evidence="6" id="KW-0406">Ion transport</keyword>
<keyword evidence="4 8" id="KW-0812">Transmembrane</keyword>
<keyword evidence="7 8" id="KW-0472">Membrane</keyword>
<feature type="transmembrane region" description="Helical" evidence="8">
    <location>
        <begin position="33"/>
        <end position="50"/>
    </location>
</feature>
<dbReference type="PANTHER" id="PTHR43562:SF1">
    <property type="entry name" value="NA(+)_H(+) ANTIPORTER YJBQ-RELATED"/>
    <property type="match status" value="1"/>
</dbReference>
<dbReference type="OrthoDB" id="9793589at2"/>
<accession>A0A1X9T3L0</accession>
<feature type="transmembrane region" description="Helical" evidence="8">
    <location>
        <begin position="143"/>
        <end position="166"/>
    </location>
</feature>
<evidence type="ECO:0000256" key="3">
    <source>
        <dbReference type="ARBA" id="ARBA00022449"/>
    </source>
</evidence>
<evidence type="ECO:0000256" key="2">
    <source>
        <dbReference type="ARBA" id="ARBA00022448"/>
    </source>
</evidence>
<evidence type="ECO:0000313" key="10">
    <source>
        <dbReference type="EMBL" id="ARR03090.1"/>
    </source>
</evidence>
<name>A0A1X9T3L0_9BACT</name>
<feature type="transmembrane region" description="Helical" evidence="8">
    <location>
        <begin position="6"/>
        <end position="26"/>
    </location>
</feature>
<evidence type="ECO:0000256" key="8">
    <source>
        <dbReference type="SAM" id="Phobius"/>
    </source>
</evidence>
<feature type="transmembrane region" description="Helical" evidence="8">
    <location>
        <begin position="328"/>
        <end position="351"/>
    </location>
</feature>
<dbReference type="Gene3D" id="1.20.1530.20">
    <property type="match status" value="1"/>
</dbReference>
<dbReference type="InterPro" id="IPR006153">
    <property type="entry name" value="Cation/H_exchanger_TM"/>
</dbReference>
<evidence type="ECO:0000256" key="7">
    <source>
        <dbReference type="ARBA" id="ARBA00023136"/>
    </source>
</evidence>
<evidence type="ECO:0000259" key="9">
    <source>
        <dbReference type="Pfam" id="PF00999"/>
    </source>
</evidence>
<evidence type="ECO:0000313" key="11">
    <source>
        <dbReference type="Proteomes" id="UP000194265"/>
    </source>
</evidence>
<feature type="transmembrane region" description="Helical" evidence="8">
    <location>
        <begin position="268"/>
        <end position="291"/>
    </location>
</feature>
<evidence type="ECO:0000256" key="4">
    <source>
        <dbReference type="ARBA" id="ARBA00022692"/>
    </source>
</evidence>
<dbReference type="EMBL" id="CP018791">
    <property type="protein sequence ID" value="ARR03090.1"/>
    <property type="molecule type" value="Genomic_DNA"/>
</dbReference>
<keyword evidence="3" id="KW-0050">Antiport</keyword>
<proteinExistence type="predicted"/>
<evidence type="ECO:0000256" key="1">
    <source>
        <dbReference type="ARBA" id="ARBA00004141"/>
    </source>
</evidence>
<organism evidence="10 11">
    <name type="scientific">Campylobacter vicugnae</name>
    <dbReference type="NCBI Taxonomy" id="1660076"/>
    <lineage>
        <taxon>Bacteria</taxon>
        <taxon>Pseudomonadati</taxon>
        <taxon>Campylobacterota</taxon>
        <taxon>Epsilonproteobacteria</taxon>
        <taxon>Campylobacterales</taxon>
        <taxon>Campylobacteraceae</taxon>
        <taxon>Campylobacter</taxon>
    </lineage>
</organism>
<feature type="transmembrane region" description="Helical" evidence="8">
    <location>
        <begin position="178"/>
        <end position="202"/>
    </location>
</feature>
<feature type="transmembrane region" description="Helical" evidence="8">
    <location>
        <begin position="56"/>
        <end position="75"/>
    </location>
</feature>
<dbReference type="GO" id="GO:0015297">
    <property type="term" value="F:antiporter activity"/>
    <property type="evidence" value="ECO:0007669"/>
    <property type="project" value="UniProtKB-KW"/>
</dbReference>